<dbReference type="GO" id="GO:0005634">
    <property type="term" value="C:nucleus"/>
    <property type="evidence" value="ECO:0007669"/>
    <property type="project" value="UniProtKB-SubCell"/>
</dbReference>
<dbReference type="InterPro" id="IPR010309">
    <property type="entry name" value="E3_Ub_ligase_DUF908"/>
</dbReference>
<feature type="compositionally biased region" description="Low complexity" evidence="13">
    <location>
        <begin position="2939"/>
        <end position="2957"/>
    </location>
</feature>
<feature type="region of interest" description="Disordered" evidence="13">
    <location>
        <begin position="3339"/>
        <end position="3422"/>
    </location>
</feature>
<evidence type="ECO:0000256" key="3">
    <source>
        <dbReference type="ARBA" id="ARBA00004906"/>
    </source>
</evidence>
<feature type="compositionally biased region" description="Acidic residues" evidence="13">
    <location>
        <begin position="2458"/>
        <end position="2491"/>
    </location>
</feature>
<dbReference type="InterPro" id="IPR050409">
    <property type="entry name" value="E3_ubiq-protein_ligase"/>
</dbReference>
<dbReference type="PROSITE" id="PS50237">
    <property type="entry name" value="HECT"/>
    <property type="match status" value="1"/>
</dbReference>
<protein>
    <recommendedName>
        <fullName evidence="4">HECT-type E3 ubiquitin transferase</fullName>
        <ecNumber evidence="4">2.3.2.26</ecNumber>
    </recommendedName>
</protein>
<keyword evidence="5" id="KW-0813">Transport</keyword>
<sequence length="4054" mass="451969">MGRIKKVASQKHEATISPFLGEFIGRATSLPVAELPSLLNTFPRLWPFPRGDLYHWINVLDRFDEILASVIEKYFLNIGPQTQSFGRSVLEESYAADPAKTPAEGIDAKLNTLGYGPDGDRQLVEAILEFSRLLLEKCGNRSLYSSSERLGDLLNTTSLSLLQATLRLSLCLAQRYHSRQRGSHQQTLLANHYNIDLEKLHKIAAVFPRPFSASKTPFAATPAVSGKGTDSAVQTKLNANEFASIVRDEDGWEEWGSVRVLYYPSGSSEQTRTTSEFGQADTTPHAPTTPTPLRRSATHPTPRSSRASNVEESPTVAPNTVGKPDEPSRSGKVLELPFSKVSSTKAEDLLATNLPNLPLESKYELLHKVRVAQALTESRATREQILAIRILAVTNLAYVNTESAFQQKVLQYDMEESKRLQLTYQLAELVHLGASGDLEVSRTVQALALQALDALAKHKARANDVCAALSVNVNHGVLMFLTRKVVNELGSEEDITNDPYHDEWRDALLALLRTLPSSSSRTPETLVAAGLIPMFVDILNLRTEKARRVYSRVMEFLDTFVHAVRDALGTLTTAKGFDAISDLIDYETKTAFEKVSRGDGFPAKYKNPSIDYQIPYFQQQTLRWMFRFVNHIMQHNGGGFDRVLRNLIDSPQLLTSLRLVFENARIFGSHVWSNAVNILSSFIHNEPTSYAVIAEAGLSRSLLAAVMGRELQAKEKPPAVETQDAEPQEGESSAQLSTSLSALPVEEKKGREYIVARPKDSTLAPGIIAAADALACIPSAFGAICLNSSGLDLFQSSDALESFFEIFENPEHVKCLKDDPNLVRSLGTTFDELVRHHPALKTSIMTAVLVMAARVNLLGRVKAWELGMGTKLWQENSDGQVVLSGDVFSLFREIGTPSDASTDDPTVVGAPQLNAHSLPNGGKLVLGDVNQLLPSPQADFEPKDKDEHGLTVTDYLFPAIRFLGAFFENQPNCSAFILAGGAEFILDYATLQSLSFDFHNTDANQELTVLVHMLAETKPHLIIPSLMQRAQSAVNNLEAFWTAPKESGFFTPLITPADSKAPAPEPTPAVNHGTFYVKHMNAVLVLTDLLREIYAMPLYQTRSATQSYPFSQVVLADKYAALVASLGNLHAACVWEEIMLEKNIPEKWLQAIKNTAEKPGSNPTAAATQATSSAAPATTGTQAEGSGAVDASKAPAGEEPESEESKAATERSAAFKNVQTLRYLLSSLPTSITGFFHNLGLGLITRKRMENNVTARQNSNMVADAIADAVLRELQFGPANSCDSSKHRFAYLIVILSSFSHLLYEVTHDRPSNNYLTLVLLAFKRNNGLKVLKDICDVFMHEVKALEPIQNDPEKADKELTDRLTSAYGGIKIILALFSELAAGKSIMESSQTQALSSHHDRDRDRHDYFQAGQFIVDLRMEILPMAQDMWNSEFATQSSSQIVKCLVDILRSSLDGEHEQGAAHKSDVAPAVTEAVKKPFTINKDRLAILTGKGFEDSELNHEALYRCNNNANYAEEYCNARTFLRAPPRAPPGSGDVQTGPPEAASGNEGPEDGGLGDVTPLDRGLLEQGGLAMILAQAGRPVHDSMNDDDDSNAMRDGLARAISNVLNDEEGMLRGEDGPLFLTERERERQRQRRRTQATADSADQQRANQPQREDQRAEPVERRQLVTVEDLNAEREKVRANLIERSLDVLNEHHDVSFELADLISSAIKNHPEPDSFRRDIGETLVQSLVSLQMENFQTAGKKVAAYAHILALVLQDSKMYTATLEELKDCFSTFLSFIKLPTPEKATAESFPWIGHVLLILEKLLSDDCQPPQITWSPPSLEDPNGGNSGPAHLAEPLVSLEQKTQLFEALVEILPRIGKDDSLALSVCRILVILTRQRSIAVRFAPKRNLQRLFLMVKQLANATNDKLQSAFMLILRHIVEDEATIRQIMTAEIVGNFESKPSRQIDAAGYVRQMYHLVLRNPEIFVEVSNEKLRLVRYDASHRTQALALKEERNARQRQDKDDKTNEPSAAEASSTAEEKEKEKAAEMKPPVVENPDGVIHYLLSELLSYKDVDDKELPTAEAEQAVQDQTEPQTDVEMSMDEPTPSVTSSADAQTSRAPKKGEKPSFEAEHHPIYIYRCFLLQCLTELLGSYTRTKVEFINFSRKADPLASTPSKPRSGILNYMLNALVPLGTMEHDESLTFKKRSITSTWTMQALVALCTKTYELPGSRRRNEPKPTEDDEPEVAFVRRFVLEHALRSFKEANASTEPLDVKYSKLMSLADLFDKMLSGYSFSQDAGFPNSARQIAKAMFEKHFIPALTASVAEIDLNFPSSKRVIKYILRPINKLTQTAVMLSDNGEISTASSGETEDDEISSATSVSDMEDEREETPDLFRHSTLGMLEPRHEEETSSEESEGEDDEMLYDDEYDDEMDYDEDVPEDDGEVVSDEEDDVDGVGPIEGLPGDAVEVIIDDEDDEDDDDEDDDDDDLDDHSDMDEDDDDIYAGEITGDRDNESLDDGEDDEWESDEITEDEEEAEMMNQFQDELADMRQANRSGDAHNRIDELFRALNQATGDDDLHDHGLGGDIHDEILDDLNEDGGAPLPPFLSYTFADLFSDQQRIEEDEMDELEEEADDYDEYDMDQGSEGDMEDDDLLEPWGWEGDEAPPPRHHHHRMRGGPPSAWAAVTEIMPGRHGGLVPIQPFHRVHRNQVPSRGNDDGTNPLLVRNDRGTDPNAHIRVPGADMFADWAQLEGGGSRFVQLDSPMSFMNAIMAAIGGGPQAPGLGVVTRPDGIHVHVDRRTILPNRLNDLFASAQQQTSQSRRNDPHNAVKFNLSTTRNRWQEEARILFSGTYSEKCMRVINSLLKVMVPPAIEEEKLRKKQLEEDRKRADQERAEKERKEKAAREEEERERKRKEEEENARRQAERQQQEAERQAAGVAEPMEDIQQTDSAAEAASAAQPEAAPVEPAQRVHTTIRGRQLDITGLEIDPEYLEALPEELREEVIMQQLAEQRSQAAAAGEEPTEINQEFLEALPAEIREELLQQEAADRRRRERETARRQANAGGAPPRAEDMDAASFLATLDPSLRQAVLADQPEDVLATLGPEYLSEARALGGRRIAQFGDITAAGMDHRPRGEAAGDLEAKKNQRRPVVQMLDKAGVATLLRLMFMPLQGNARHLLNDILHNVCENRQNRSEVISLILSVLQDGSVDSSAIERSFSHLSLRAKAPGAQKTPQSVKRNIALQPSSSISSEVTPIMVVQQCLATLSFLSQFNPHIPWFFLTEHDSASSLKLKALRKGKGKENRSNKFALNALLSLLDRKLIMDSPNCMEQLSNLLSTITQPLTVLLRREKDKQDEQDKGKKPEGAPAEAVEQQPAESTESGADTTMTDAPLPTVESAEDQGTTAEGEEAKDDKKTGDEQPAEEKRKRRSIEPPVVPDHNFRLVVHILAARECNGKTFRDTLSTINNLSIIPGARDVIGEELVAQAQTLSDTILADLGELLPHIHQAKTGTDMQGLALAKFSPASSDQAKLLRILTALDYLFDPSRVDKSKVPEPESAPKEDVLKRLYESATFGPLWTKLSDCLTLIRQKENMLNVATILLPLIEALMVVCKNTTLKDQPLSRGSRELSVNSASADAGLSMENLFFKFTEEHRKILNELVRQNPRLMSGTFSLLVKNPKVLEFDNKRNYFTRRVHSRGAEPRHTHAPLQLSVRRDQVFLDSFKSLYFKSADELKYGKLNVRFHGEEGVDAGGVTREWFQVLARGMFNPNYALFIPVAADRTTFHPNRLSGVNSEHLMFFKFIGRIIGKALYEGRVLDCHFSRAVYKCILGRTVSIKDMETLDLDYYKSLLWMLENDITDIITETFAIETDAFGEKQVIDLIPDGRNIPVTQENKEEYIQRVVEYRLVESVREQLDNFLKGFHEIIPPDLISIFNEQELELLISGLPDIDVDEWKNNTEYHNYSASSSQIQWFWRAVRSFDKEERAKLLQFVTGTSKVPLNGFKELEGMNGVSKFNIHRDYGNKDRLPSAHTCFNQLDLPEYESYEDLRQRLYTGMTAGSEYFGFA</sequence>
<comment type="subcellular location">
    <subcellularLocation>
        <location evidence="2">Nucleus</location>
    </subcellularLocation>
</comment>
<dbReference type="FunFam" id="3.30.2410.10:FF:000004">
    <property type="entry name" value="E3 ubiquitin-protein ligase HUWE1, variant"/>
    <property type="match status" value="1"/>
</dbReference>
<feature type="compositionally biased region" description="Low complexity" evidence="13">
    <location>
        <begin position="1163"/>
        <end position="1183"/>
    </location>
</feature>
<comment type="similarity">
    <text evidence="10">Belongs to the UPL family. TOM1/PTR1 subfamily.</text>
</comment>
<dbReference type="GO" id="GO:0051028">
    <property type="term" value="P:mRNA transport"/>
    <property type="evidence" value="ECO:0007669"/>
    <property type="project" value="UniProtKB-KW"/>
</dbReference>
<dbReference type="Gene3D" id="3.30.2160.10">
    <property type="entry name" value="Hect, E3 ligase catalytic domain"/>
    <property type="match status" value="1"/>
</dbReference>
<feature type="region of interest" description="Disordered" evidence="13">
    <location>
        <begin position="2349"/>
        <end position="2525"/>
    </location>
</feature>
<feature type="compositionally biased region" description="Polar residues" evidence="13">
    <location>
        <begin position="266"/>
        <end position="281"/>
    </location>
</feature>
<comment type="pathway">
    <text evidence="3">Protein modification; protein ubiquitination.</text>
</comment>
<feature type="region of interest" description="Disordered" evidence="13">
    <location>
        <begin position="1156"/>
        <end position="1211"/>
    </location>
</feature>
<dbReference type="OrthoDB" id="8068875at2759"/>
<feature type="active site" description="Glycyl thioester intermediate" evidence="11">
    <location>
        <position position="4021"/>
    </location>
</feature>
<reference evidence="15" key="2">
    <citation type="journal article" date="2023" name="IMA Fungus">
        <title>Comparative genomic study of the Penicillium genus elucidates a diverse pangenome and 15 lateral gene transfer events.</title>
        <authorList>
            <person name="Petersen C."/>
            <person name="Sorensen T."/>
            <person name="Nielsen M.R."/>
            <person name="Sondergaard T.E."/>
            <person name="Sorensen J.L."/>
            <person name="Fitzpatrick D.A."/>
            <person name="Frisvad J.C."/>
            <person name="Nielsen K.L."/>
        </authorList>
    </citation>
    <scope>NUCLEOTIDE SEQUENCE</scope>
    <source>
        <strain evidence="15">IBT 29864</strain>
    </source>
</reference>
<feature type="region of interest" description="Disordered" evidence="13">
    <location>
        <begin position="1615"/>
        <end position="1668"/>
    </location>
</feature>
<dbReference type="GO" id="GO:0000209">
    <property type="term" value="P:protein polyubiquitination"/>
    <property type="evidence" value="ECO:0007669"/>
    <property type="project" value="TreeGrafter"/>
</dbReference>
<feature type="compositionally biased region" description="Acidic residues" evidence="13">
    <location>
        <begin position="2503"/>
        <end position="2525"/>
    </location>
</feature>
<comment type="catalytic activity">
    <reaction evidence="1">
        <text>S-ubiquitinyl-[E2 ubiquitin-conjugating enzyme]-L-cysteine + [acceptor protein]-L-lysine = [E2 ubiquitin-conjugating enzyme]-L-cysteine + N(6)-ubiquitinyl-[acceptor protein]-L-lysine.</text>
        <dbReference type="EC" id="2.3.2.26"/>
    </reaction>
</comment>
<feature type="compositionally biased region" description="Basic and acidic residues" evidence="13">
    <location>
        <begin position="3339"/>
        <end position="3353"/>
    </location>
</feature>
<feature type="region of interest" description="Disordered" evidence="13">
    <location>
        <begin position="2069"/>
        <end position="2115"/>
    </location>
</feature>
<evidence type="ECO:0000313" key="16">
    <source>
        <dbReference type="Proteomes" id="UP001147782"/>
    </source>
</evidence>
<keyword evidence="9" id="KW-0539">Nucleus</keyword>
<dbReference type="GeneID" id="81437992"/>
<reference evidence="15" key="1">
    <citation type="submission" date="2022-11" db="EMBL/GenBank/DDBJ databases">
        <authorList>
            <person name="Petersen C."/>
        </authorList>
    </citation>
    <scope>NUCLEOTIDE SEQUENCE</scope>
    <source>
        <strain evidence="15">IBT 29864</strain>
    </source>
</reference>
<feature type="region of interest" description="Disordered" evidence="13">
    <location>
        <begin position="2868"/>
        <end position="2961"/>
    </location>
</feature>
<feature type="region of interest" description="Disordered" evidence="13">
    <location>
        <begin position="266"/>
        <end position="333"/>
    </location>
</feature>
<dbReference type="PANTHER" id="PTHR11254">
    <property type="entry name" value="HECT DOMAIN UBIQUITIN-PROTEIN LIGASE"/>
    <property type="match status" value="1"/>
</dbReference>
<evidence type="ECO:0000256" key="13">
    <source>
        <dbReference type="SAM" id="MobiDB-lite"/>
    </source>
</evidence>
<dbReference type="SUPFAM" id="SSF56204">
    <property type="entry name" value="Hect, E3 ligase catalytic domain"/>
    <property type="match status" value="1"/>
</dbReference>
<keyword evidence="6" id="KW-0808">Transferase</keyword>
<evidence type="ECO:0000256" key="5">
    <source>
        <dbReference type="ARBA" id="ARBA00022448"/>
    </source>
</evidence>
<dbReference type="GO" id="GO:0061630">
    <property type="term" value="F:ubiquitin protein ligase activity"/>
    <property type="evidence" value="ECO:0007669"/>
    <property type="project" value="UniProtKB-EC"/>
</dbReference>
<evidence type="ECO:0000256" key="9">
    <source>
        <dbReference type="ARBA" id="ARBA00023242"/>
    </source>
</evidence>
<dbReference type="SMART" id="SM00119">
    <property type="entry name" value="HECTc"/>
    <property type="match status" value="1"/>
</dbReference>
<organism evidence="15 16">
    <name type="scientific">Penicillium cataractarum</name>
    <dbReference type="NCBI Taxonomy" id="2100454"/>
    <lineage>
        <taxon>Eukaryota</taxon>
        <taxon>Fungi</taxon>
        <taxon>Dikarya</taxon>
        <taxon>Ascomycota</taxon>
        <taxon>Pezizomycotina</taxon>
        <taxon>Eurotiomycetes</taxon>
        <taxon>Eurotiomycetidae</taxon>
        <taxon>Eurotiales</taxon>
        <taxon>Aspergillaceae</taxon>
        <taxon>Penicillium</taxon>
    </lineage>
</organism>
<dbReference type="InterPro" id="IPR025527">
    <property type="entry name" value="HUWE1/Rev1_UBM"/>
</dbReference>
<dbReference type="Pfam" id="PF06025">
    <property type="entry name" value="DUF913"/>
    <property type="match status" value="1"/>
</dbReference>
<feature type="compositionally biased region" description="Low complexity" evidence="13">
    <location>
        <begin position="3354"/>
        <end position="3366"/>
    </location>
</feature>
<feature type="compositionally biased region" description="Basic and acidic residues" evidence="13">
    <location>
        <begin position="1656"/>
        <end position="1668"/>
    </location>
</feature>
<evidence type="ECO:0000256" key="1">
    <source>
        <dbReference type="ARBA" id="ARBA00000885"/>
    </source>
</evidence>
<feature type="compositionally biased region" description="Basic and acidic residues" evidence="13">
    <location>
        <begin position="2025"/>
        <end position="2035"/>
    </location>
</feature>
<evidence type="ECO:0000256" key="12">
    <source>
        <dbReference type="SAM" id="Coils"/>
    </source>
</evidence>
<dbReference type="PANTHER" id="PTHR11254:SF67">
    <property type="entry name" value="E3 UBIQUITIN-PROTEIN LIGASE HUWE1"/>
    <property type="match status" value="1"/>
</dbReference>
<dbReference type="Pfam" id="PF14377">
    <property type="entry name" value="UBM"/>
    <property type="match status" value="3"/>
</dbReference>
<evidence type="ECO:0000256" key="2">
    <source>
        <dbReference type="ARBA" id="ARBA00004123"/>
    </source>
</evidence>
<evidence type="ECO:0000256" key="7">
    <source>
        <dbReference type="ARBA" id="ARBA00022786"/>
    </source>
</evidence>
<dbReference type="Gene3D" id="3.90.1750.10">
    <property type="entry name" value="Hect, E3 ligase catalytic domains"/>
    <property type="match status" value="1"/>
</dbReference>
<feature type="region of interest" description="Disordered" evidence="13">
    <location>
        <begin position="1995"/>
        <end position="2041"/>
    </location>
</feature>
<feature type="region of interest" description="Disordered" evidence="13">
    <location>
        <begin position="1527"/>
        <end position="1565"/>
    </location>
</feature>
<evidence type="ECO:0000256" key="6">
    <source>
        <dbReference type="ARBA" id="ARBA00022679"/>
    </source>
</evidence>
<evidence type="ECO:0000313" key="15">
    <source>
        <dbReference type="EMBL" id="KAJ5369792.1"/>
    </source>
</evidence>
<feature type="compositionally biased region" description="Low complexity" evidence="13">
    <location>
        <begin position="732"/>
        <end position="741"/>
    </location>
</feature>
<keyword evidence="7 11" id="KW-0833">Ubl conjugation pathway</keyword>
<dbReference type="Pfam" id="PF06012">
    <property type="entry name" value="DUF908"/>
    <property type="match status" value="1"/>
</dbReference>
<dbReference type="CDD" id="cd00078">
    <property type="entry name" value="HECTc"/>
    <property type="match status" value="1"/>
</dbReference>
<proteinExistence type="inferred from homology"/>
<feature type="compositionally biased region" description="Acidic residues" evidence="13">
    <location>
        <begin position="2398"/>
        <end position="2442"/>
    </location>
</feature>
<feature type="compositionally biased region" description="Basic and acidic residues" evidence="13">
    <location>
        <begin position="2868"/>
        <end position="2922"/>
    </location>
</feature>
<dbReference type="EMBL" id="JAPZBS010000005">
    <property type="protein sequence ID" value="KAJ5369792.1"/>
    <property type="molecule type" value="Genomic_DNA"/>
</dbReference>
<evidence type="ECO:0000256" key="8">
    <source>
        <dbReference type="ARBA" id="ARBA00022816"/>
    </source>
</evidence>
<dbReference type="InterPro" id="IPR010314">
    <property type="entry name" value="E3_Ub_ligase_DUF913"/>
</dbReference>
<feature type="compositionally biased region" description="Low complexity" evidence="13">
    <location>
        <begin position="282"/>
        <end position="292"/>
    </location>
</feature>
<comment type="caution">
    <text evidence="15">The sequence shown here is derived from an EMBL/GenBank/DDBJ whole genome shotgun (WGS) entry which is preliminary data.</text>
</comment>
<feature type="region of interest" description="Disordered" evidence="13">
    <location>
        <begin position="714"/>
        <end position="741"/>
    </location>
</feature>
<keyword evidence="16" id="KW-1185">Reference proteome</keyword>
<gene>
    <name evidence="15" type="ORF">N7496_005884</name>
</gene>
<feature type="region of interest" description="Disordered" evidence="13">
    <location>
        <begin position="3034"/>
        <end position="3061"/>
    </location>
</feature>
<dbReference type="FunFam" id="3.30.2160.10:FF:000001">
    <property type="entry name" value="E3 ubiquitin-protein ligase NEDD4-like"/>
    <property type="match status" value="1"/>
</dbReference>
<evidence type="ECO:0000256" key="4">
    <source>
        <dbReference type="ARBA" id="ARBA00012485"/>
    </source>
</evidence>
<evidence type="ECO:0000259" key="14">
    <source>
        <dbReference type="PROSITE" id="PS50237"/>
    </source>
</evidence>
<dbReference type="RefSeq" id="XP_056554226.1">
    <property type="nucleotide sequence ID" value="XM_056698813.1"/>
</dbReference>
<dbReference type="Proteomes" id="UP001147782">
    <property type="component" value="Unassembled WGS sequence"/>
</dbReference>
<accession>A0A9W9V5T0</accession>
<feature type="compositionally biased region" description="Polar residues" evidence="13">
    <location>
        <begin position="2094"/>
        <end position="2106"/>
    </location>
</feature>
<feature type="compositionally biased region" description="Polar residues" evidence="13">
    <location>
        <begin position="3367"/>
        <end position="3377"/>
    </location>
</feature>
<evidence type="ECO:0000256" key="11">
    <source>
        <dbReference type="PROSITE-ProRule" id="PRU00104"/>
    </source>
</evidence>
<name>A0A9W9V5T0_9EURO</name>
<dbReference type="EC" id="2.3.2.26" evidence="4"/>
<feature type="domain" description="HECT" evidence="14">
    <location>
        <begin position="3718"/>
        <end position="4054"/>
    </location>
</feature>
<dbReference type="GO" id="GO:0006511">
    <property type="term" value="P:ubiquitin-dependent protein catabolic process"/>
    <property type="evidence" value="ECO:0007669"/>
    <property type="project" value="TreeGrafter"/>
</dbReference>
<dbReference type="GO" id="GO:0005737">
    <property type="term" value="C:cytoplasm"/>
    <property type="evidence" value="ECO:0007669"/>
    <property type="project" value="TreeGrafter"/>
</dbReference>
<evidence type="ECO:0000256" key="10">
    <source>
        <dbReference type="ARBA" id="ARBA00034494"/>
    </source>
</evidence>
<feature type="region of interest" description="Disordered" evidence="13">
    <location>
        <begin position="2698"/>
        <end position="2722"/>
    </location>
</feature>
<keyword evidence="8" id="KW-0509">mRNA transport</keyword>
<feature type="compositionally biased region" description="Basic and acidic residues" evidence="13">
    <location>
        <begin position="3034"/>
        <end position="3047"/>
    </location>
</feature>
<feature type="coiled-coil region" evidence="12">
    <location>
        <begin position="2600"/>
        <end position="2627"/>
    </location>
</feature>
<dbReference type="InterPro" id="IPR000569">
    <property type="entry name" value="HECT_dom"/>
</dbReference>
<feature type="compositionally biased region" description="Basic and acidic residues" evidence="13">
    <location>
        <begin position="3400"/>
        <end position="3414"/>
    </location>
</feature>
<feature type="compositionally biased region" description="Basic and acidic residues" evidence="13">
    <location>
        <begin position="1997"/>
        <end position="2014"/>
    </location>
</feature>
<dbReference type="FunFam" id="3.90.1750.10:FF:000003">
    <property type="entry name" value="E3 ubiquitin-protein ligase UPL1"/>
    <property type="match status" value="1"/>
</dbReference>
<dbReference type="InterPro" id="IPR035983">
    <property type="entry name" value="Hect_E3_ubiquitin_ligase"/>
</dbReference>
<dbReference type="Pfam" id="PF00632">
    <property type="entry name" value="HECT"/>
    <property type="match status" value="1"/>
</dbReference>
<keyword evidence="12" id="KW-0175">Coiled coil</keyword>
<feature type="region of interest" description="Disordered" evidence="13">
    <location>
        <begin position="2646"/>
        <end position="2666"/>
    </location>
</feature>
<dbReference type="Gene3D" id="3.30.2410.10">
    <property type="entry name" value="Hect, E3 ligase catalytic domain"/>
    <property type="match status" value="1"/>
</dbReference>
<feature type="compositionally biased region" description="Polar residues" evidence="13">
    <location>
        <begin position="1646"/>
        <end position="1655"/>
    </location>
</feature>
<feature type="compositionally biased region" description="Polar residues" evidence="13">
    <location>
        <begin position="298"/>
        <end position="318"/>
    </location>
</feature>
<feature type="compositionally biased region" description="Basic and acidic residues" evidence="13">
    <location>
        <begin position="1615"/>
        <end position="1633"/>
    </location>
</feature>